<organism evidence="1 2">
    <name type="scientific">Potamilus streckersoni</name>
    <dbReference type="NCBI Taxonomy" id="2493646"/>
    <lineage>
        <taxon>Eukaryota</taxon>
        <taxon>Metazoa</taxon>
        <taxon>Spiralia</taxon>
        <taxon>Lophotrochozoa</taxon>
        <taxon>Mollusca</taxon>
        <taxon>Bivalvia</taxon>
        <taxon>Autobranchia</taxon>
        <taxon>Heteroconchia</taxon>
        <taxon>Palaeoheterodonta</taxon>
        <taxon>Unionida</taxon>
        <taxon>Unionoidea</taxon>
        <taxon>Unionidae</taxon>
        <taxon>Ambleminae</taxon>
        <taxon>Lampsilini</taxon>
        <taxon>Potamilus</taxon>
    </lineage>
</organism>
<dbReference type="EMBL" id="JAEAOA010000257">
    <property type="protein sequence ID" value="KAK3577022.1"/>
    <property type="molecule type" value="Genomic_DNA"/>
</dbReference>
<keyword evidence="2" id="KW-1185">Reference proteome</keyword>
<comment type="caution">
    <text evidence="1">The sequence shown here is derived from an EMBL/GenBank/DDBJ whole genome shotgun (WGS) entry which is preliminary data.</text>
</comment>
<evidence type="ECO:0000313" key="2">
    <source>
        <dbReference type="Proteomes" id="UP001195483"/>
    </source>
</evidence>
<dbReference type="AlphaFoldDB" id="A0AAE0VHG5"/>
<evidence type="ECO:0000313" key="1">
    <source>
        <dbReference type="EMBL" id="KAK3577022.1"/>
    </source>
</evidence>
<accession>A0AAE0VHG5</accession>
<gene>
    <name evidence="1" type="ORF">CHS0354_003090</name>
</gene>
<protein>
    <submittedName>
        <fullName evidence="1">Uncharacterized protein</fullName>
    </submittedName>
</protein>
<sequence>MLSSEIIAQLRDYGTMLNVNFKCLPYSVGMIATTSLSKEEPTAKRRVEEDFEIIENGGFSPQSSIRTLDDDACSEIIRIEQRAVQEETKQTTTMERIVRTLQVLNFPTNL</sequence>
<reference evidence="1" key="1">
    <citation type="journal article" date="2021" name="Genome Biol. Evol.">
        <title>A High-Quality Reference Genome for a Parasitic Bivalve with Doubly Uniparental Inheritance (Bivalvia: Unionida).</title>
        <authorList>
            <person name="Smith C.H."/>
        </authorList>
    </citation>
    <scope>NUCLEOTIDE SEQUENCE</scope>
    <source>
        <strain evidence="1">CHS0354</strain>
    </source>
</reference>
<reference evidence="1" key="3">
    <citation type="submission" date="2023-05" db="EMBL/GenBank/DDBJ databases">
        <authorList>
            <person name="Smith C.H."/>
        </authorList>
    </citation>
    <scope>NUCLEOTIDE SEQUENCE</scope>
    <source>
        <strain evidence="1">CHS0354</strain>
        <tissue evidence="1">Mantle</tissue>
    </source>
</reference>
<name>A0AAE0VHG5_9BIVA</name>
<reference evidence="1" key="2">
    <citation type="journal article" date="2021" name="Genome Biol. Evol.">
        <title>Developing a high-quality reference genome for a parasitic bivalve with doubly uniparental inheritance (Bivalvia: Unionida).</title>
        <authorList>
            <person name="Smith C.H."/>
        </authorList>
    </citation>
    <scope>NUCLEOTIDE SEQUENCE</scope>
    <source>
        <strain evidence="1">CHS0354</strain>
        <tissue evidence="1">Mantle</tissue>
    </source>
</reference>
<dbReference type="Proteomes" id="UP001195483">
    <property type="component" value="Unassembled WGS sequence"/>
</dbReference>
<proteinExistence type="predicted"/>